<dbReference type="AlphaFoldDB" id="A0A1L4D0Q7"/>
<dbReference type="SUPFAM" id="SSF102405">
    <property type="entry name" value="MCP/YpsA-like"/>
    <property type="match status" value="1"/>
</dbReference>
<accession>A0A1L4D0Q7</accession>
<reference evidence="3 4" key="1">
    <citation type="submission" date="2016-10" db="EMBL/GenBank/DDBJ databases">
        <title>Silvanigrella aquatica sp. nov., isolated from a freshwater lake located in the Black Forest, Germany, description of Silvanigrellaceae fam. nov., Silvanigrellales ord. nov., reclassification of the order Bdellovibrionales in the class Oligoflexia, reclassification of the families Bacteriovoracaceae and Halobacteriovoraceae in the new order Bacteriovoracales ord. nov., and reclassification of the family Pseudobacteriovoracaceae in the order Oligoflexiales.</title>
        <authorList>
            <person name="Hahn M.W."/>
            <person name="Schmidt J."/>
            <person name="Koll U."/>
            <person name="Rohde M."/>
            <person name="Verbag S."/>
            <person name="Pitt A."/>
            <person name="Nakai R."/>
            <person name="Naganuma T."/>
            <person name="Lang E."/>
        </authorList>
    </citation>
    <scope>NUCLEOTIDE SEQUENCE [LARGE SCALE GENOMIC DNA]</scope>
    <source>
        <strain evidence="3 4">MWH-Nonnen-W8red</strain>
    </source>
</reference>
<feature type="domain" description="Smf/DprA SLOG" evidence="2">
    <location>
        <begin position="88"/>
        <end position="282"/>
    </location>
</feature>
<dbReference type="STRING" id="1915309.AXG55_07555"/>
<dbReference type="InterPro" id="IPR003488">
    <property type="entry name" value="DprA"/>
</dbReference>
<gene>
    <name evidence="3" type="ORF">AXG55_07555</name>
</gene>
<sequence>MKSNYENIQLNNTDFWNLQTNLSICELRKVTTLIQERREDYKFKVNEILKNLTKNKKNDFYNCKNETTQQFKNILTRCKIESILQKELRHPAFLAFQYLGNPDILKKPLIAIIGSRKPTYYGRQQAYRFASALAQAGYTILSGGAIGIDAIANAVGLNHGSSCAVIGSGLKKLYPASNVKLFQDLAQSPQGLLLSEFQSYEPPQKWNFPRRNLSIAALADFVLVIEAGATSGSLLTAQAAADLGIDVGAIPGEVENTNSHGTNNLITNGAFCIQSPLDIVEIIKLNNKFKK</sequence>
<evidence type="ECO:0000313" key="4">
    <source>
        <dbReference type="Proteomes" id="UP000184731"/>
    </source>
</evidence>
<dbReference type="PANTHER" id="PTHR43022:SF1">
    <property type="entry name" value="PROTEIN SMF"/>
    <property type="match status" value="1"/>
</dbReference>
<dbReference type="EMBL" id="CP017834">
    <property type="protein sequence ID" value="APJ03768.1"/>
    <property type="molecule type" value="Genomic_DNA"/>
</dbReference>
<evidence type="ECO:0000259" key="2">
    <source>
        <dbReference type="Pfam" id="PF02481"/>
    </source>
</evidence>
<dbReference type="OrthoDB" id="9785707at2"/>
<dbReference type="PANTHER" id="PTHR43022">
    <property type="entry name" value="PROTEIN SMF"/>
    <property type="match status" value="1"/>
</dbReference>
<keyword evidence="4" id="KW-1185">Reference proteome</keyword>
<dbReference type="KEGG" id="saqi:AXG55_07555"/>
<dbReference type="Pfam" id="PF02481">
    <property type="entry name" value="DNA_processg_A"/>
    <property type="match status" value="1"/>
</dbReference>
<name>A0A1L4D0Q7_9BACT</name>
<organism evidence="3 4">
    <name type="scientific">Silvanigrella aquatica</name>
    <dbReference type="NCBI Taxonomy" id="1915309"/>
    <lineage>
        <taxon>Bacteria</taxon>
        <taxon>Pseudomonadati</taxon>
        <taxon>Bdellovibrionota</taxon>
        <taxon>Oligoflexia</taxon>
        <taxon>Silvanigrellales</taxon>
        <taxon>Silvanigrellaceae</taxon>
        <taxon>Silvanigrella</taxon>
    </lineage>
</organism>
<dbReference type="RefSeq" id="WP_148697509.1">
    <property type="nucleotide sequence ID" value="NZ_CP017834.1"/>
</dbReference>
<comment type="similarity">
    <text evidence="1">Belongs to the DprA/Smf family.</text>
</comment>
<dbReference type="Proteomes" id="UP000184731">
    <property type="component" value="Chromosome"/>
</dbReference>
<evidence type="ECO:0000256" key="1">
    <source>
        <dbReference type="ARBA" id="ARBA00006525"/>
    </source>
</evidence>
<protein>
    <recommendedName>
        <fullName evidence="2">Smf/DprA SLOG domain-containing protein</fullName>
    </recommendedName>
</protein>
<dbReference type="InterPro" id="IPR057666">
    <property type="entry name" value="DrpA_SLOG"/>
</dbReference>
<dbReference type="GO" id="GO:0009294">
    <property type="term" value="P:DNA-mediated transformation"/>
    <property type="evidence" value="ECO:0007669"/>
    <property type="project" value="InterPro"/>
</dbReference>
<evidence type="ECO:0000313" key="3">
    <source>
        <dbReference type="EMBL" id="APJ03768.1"/>
    </source>
</evidence>
<dbReference type="Gene3D" id="3.40.50.450">
    <property type="match status" value="1"/>
</dbReference>
<proteinExistence type="inferred from homology"/>